<dbReference type="PRINTS" id="PR00411">
    <property type="entry name" value="PNDRDTASEI"/>
</dbReference>
<keyword evidence="1" id="KW-0560">Oxidoreductase</keyword>
<dbReference type="GO" id="GO:0004497">
    <property type="term" value="F:monooxygenase activity"/>
    <property type="evidence" value="ECO:0007669"/>
    <property type="project" value="TreeGrafter"/>
</dbReference>
<dbReference type="InterPro" id="IPR036188">
    <property type="entry name" value="FAD/NAD-bd_sf"/>
</dbReference>
<proteinExistence type="predicted"/>
<dbReference type="EMBL" id="PEBD01000004">
    <property type="protein sequence ID" value="PHV68746.1"/>
    <property type="molecule type" value="Genomic_DNA"/>
</dbReference>
<accession>A0A2G3PSK7</accession>
<dbReference type="SUPFAM" id="SSF51905">
    <property type="entry name" value="FAD/NAD(P)-binding domain"/>
    <property type="match status" value="1"/>
</dbReference>
<dbReference type="AlphaFoldDB" id="A0A2G3PSK7"/>
<name>A0A2G3PSK7_WILMA</name>
<dbReference type="RefSeq" id="WP_099381839.1">
    <property type="nucleotide sequence ID" value="NZ_PEBD01000004.1"/>
</dbReference>
<sequence>MTTTVSPTQTAQAFLTDLERALAHARDTGDVSAVTELFVGDCYWRDLVALSWNLTTAEGKDDLAKMLAATLPHSTPGNFQLDGEAAEAAGSGEDTDGDETSRVIEAWYTFTTPVLRGKGLMRLRDGKCWTFLTSAQELLEFPESKGTRRIKGAEHGVVPGRKNWLDRRTEQQQSLGTTAQPYVLIVGGGQGGIGLAARLRRLGVSALVIDKHPRPGDQWRSRYYSLSLHDPVWYDHMPYLPFPDDWPVFTPKDKMGDWLESYVKIMELDYWSNTVCRRASFDDAAQEWTVELERDGQPLTLRPTQLVMATGMSGIPNIPDIPGAETFQGDLVHSSQHTGGAKYAGKKAVVLGANNSAHDICADLYENGAHVTMIQRSTTHIVRSESLMREVLGPLYSEEALANGIDHEKADLIFGSIPYGLLADFQIPAWNTIREQDKEFYDRLEAAGFMLDFGDDGSGLFLKYLRRGSGYYIDVGASELIADGKVELKAPAHITEIRSHSVILSDGTELDADLIVMATGFGSMNGWAAQLISQEVADKVGKCWGLGSGTTKDPGPWEGELRNMWKPTAQANLWFHGGNLHQSRHYSRYLALQLKAREAGMNVHVYGQAPVHHLQ</sequence>
<comment type="caution">
    <text evidence="2">The sequence shown here is derived from an EMBL/GenBank/DDBJ whole genome shotgun (WGS) entry which is preliminary data.</text>
</comment>
<dbReference type="PANTHER" id="PTHR43539:SF68">
    <property type="entry name" value="FLAVIN-BINDING MONOOXYGENASE-LIKE PROTEIN (AFU_ORTHOLOGUE AFUA_4G09220)"/>
    <property type="match status" value="1"/>
</dbReference>
<protein>
    <submittedName>
        <fullName evidence="2">FAD-dependent oxidoreductase</fullName>
    </submittedName>
</protein>
<dbReference type="Proteomes" id="UP000225108">
    <property type="component" value="Unassembled WGS sequence"/>
</dbReference>
<evidence type="ECO:0000256" key="1">
    <source>
        <dbReference type="ARBA" id="ARBA00023002"/>
    </source>
</evidence>
<dbReference type="SUPFAM" id="SSF54427">
    <property type="entry name" value="NTF2-like"/>
    <property type="match status" value="1"/>
</dbReference>
<evidence type="ECO:0000313" key="2">
    <source>
        <dbReference type="EMBL" id="PHV68746.1"/>
    </source>
</evidence>
<dbReference type="InterPro" id="IPR032710">
    <property type="entry name" value="NTF2-like_dom_sf"/>
</dbReference>
<dbReference type="PANTHER" id="PTHR43539">
    <property type="entry name" value="FLAVIN-BINDING MONOOXYGENASE-LIKE PROTEIN (AFU_ORTHOLOGUE AFUA_4G09220)"/>
    <property type="match status" value="1"/>
</dbReference>
<dbReference type="Pfam" id="PF13738">
    <property type="entry name" value="Pyr_redox_3"/>
    <property type="match status" value="1"/>
</dbReference>
<reference evidence="2 3" key="1">
    <citation type="submission" date="2017-10" db="EMBL/GenBank/DDBJ databases">
        <title>The draft genome sequence of Williamsia sp. BULT 1.1 isolated from the semi-arid grassland soils from South Africa.</title>
        <authorList>
            <person name="Kabwe M.H."/>
            <person name="Govender N."/>
            <person name="Mutseka Lunga P."/>
            <person name="Vikram S."/>
            <person name="Makhalanyane T.P."/>
        </authorList>
    </citation>
    <scope>NUCLEOTIDE SEQUENCE [LARGE SCALE GENOMIC DNA]</scope>
    <source>
        <strain evidence="2 3">BULT 1.1</strain>
    </source>
</reference>
<gene>
    <name evidence="2" type="ORF">CSW57_06155</name>
</gene>
<evidence type="ECO:0000313" key="3">
    <source>
        <dbReference type="Proteomes" id="UP000225108"/>
    </source>
</evidence>
<organism evidence="2 3">
    <name type="scientific">Williamsia marianensis</name>
    <dbReference type="NCBI Taxonomy" id="85044"/>
    <lineage>
        <taxon>Bacteria</taxon>
        <taxon>Bacillati</taxon>
        <taxon>Actinomycetota</taxon>
        <taxon>Actinomycetes</taxon>
        <taxon>Mycobacteriales</taxon>
        <taxon>Nocardiaceae</taxon>
        <taxon>Williamsia</taxon>
    </lineage>
</organism>
<dbReference type="GO" id="GO:0050660">
    <property type="term" value="F:flavin adenine dinucleotide binding"/>
    <property type="evidence" value="ECO:0007669"/>
    <property type="project" value="TreeGrafter"/>
</dbReference>
<dbReference type="Gene3D" id="3.50.50.60">
    <property type="entry name" value="FAD/NAD(P)-binding domain"/>
    <property type="match status" value="1"/>
</dbReference>
<dbReference type="InterPro" id="IPR050982">
    <property type="entry name" value="Auxin_biosynth/cation_transpt"/>
</dbReference>